<gene>
    <name evidence="2" type="ORF">PRECH8_20640</name>
</gene>
<name>A0A916VGB2_9BACL</name>
<dbReference type="Proteomes" id="UP000654993">
    <property type="component" value="Unassembled WGS sequence"/>
</dbReference>
<evidence type="ECO:0000256" key="1">
    <source>
        <dbReference type="SAM" id="Phobius"/>
    </source>
</evidence>
<keyword evidence="1" id="KW-0472">Membrane</keyword>
<reference evidence="2" key="2">
    <citation type="journal article" date="2021" name="Data Brief">
        <title>Draft genome sequence data of the facultative, thermophilic, xylanolytic bacterium Paenibacillus sp. strain DA-C8.</title>
        <authorList>
            <person name="Chhe C."/>
            <person name="Uke A."/>
            <person name="Baramee S."/>
            <person name="Ungkulpasvich U."/>
            <person name="Tachaapaikoon C."/>
            <person name="Pason P."/>
            <person name="Waeonukul R."/>
            <person name="Ratanakhanokchai K."/>
            <person name="Kosugi A."/>
        </authorList>
    </citation>
    <scope>NUCLEOTIDE SEQUENCE</scope>
    <source>
        <strain evidence="2">DA-C8</strain>
    </source>
</reference>
<evidence type="ECO:0000313" key="2">
    <source>
        <dbReference type="EMBL" id="GFR38768.1"/>
    </source>
</evidence>
<sequence>MNMSGYMIATVILTIVLTWILLVSYHYAYKRKWGNENAAVDQLPENHNAPKGSNNMNW</sequence>
<protein>
    <submittedName>
        <fullName evidence="2">Uncharacterized protein</fullName>
    </submittedName>
</protein>
<dbReference type="RefSeq" id="WP_200966999.1">
    <property type="nucleotide sequence ID" value="NZ_BMAQ01000026.1"/>
</dbReference>
<keyword evidence="1" id="KW-1133">Transmembrane helix</keyword>
<proteinExistence type="predicted"/>
<feature type="transmembrane region" description="Helical" evidence="1">
    <location>
        <begin position="6"/>
        <end position="28"/>
    </location>
</feature>
<keyword evidence="3" id="KW-1185">Reference proteome</keyword>
<evidence type="ECO:0000313" key="3">
    <source>
        <dbReference type="Proteomes" id="UP000654993"/>
    </source>
</evidence>
<reference evidence="2" key="1">
    <citation type="submission" date="2020-08" db="EMBL/GenBank/DDBJ databases">
        <authorList>
            <person name="Uke A."/>
            <person name="Chhe C."/>
            <person name="Baramee S."/>
            <person name="Kosugi A."/>
        </authorList>
    </citation>
    <scope>NUCLEOTIDE SEQUENCE</scope>
    <source>
        <strain evidence="2">DA-C8</strain>
    </source>
</reference>
<dbReference type="EMBL" id="BMAQ01000026">
    <property type="protein sequence ID" value="GFR38768.1"/>
    <property type="molecule type" value="Genomic_DNA"/>
</dbReference>
<keyword evidence="1" id="KW-0812">Transmembrane</keyword>
<dbReference type="AlphaFoldDB" id="A0A916VGB2"/>
<comment type="caution">
    <text evidence="2">The sequence shown here is derived from an EMBL/GenBank/DDBJ whole genome shotgun (WGS) entry which is preliminary data.</text>
</comment>
<accession>A0A916VGB2</accession>
<organism evidence="2 3">
    <name type="scientific">Insulibacter thermoxylanivorax</name>
    <dbReference type="NCBI Taxonomy" id="2749268"/>
    <lineage>
        <taxon>Bacteria</taxon>
        <taxon>Bacillati</taxon>
        <taxon>Bacillota</taxon>
        <taxon>Bacilli</taxon>
        <taxon>Bacillales</taxon>
        <taxon>Paenibacillaceae</taxon>
        <taxon>Insulibacter</taxon>
    </lineage>
</organism>